<organism evidence="1">
    <name type="scientific">Cacopsylla melanoneura</name>
    <dbReference type="NCBI Taxonomy" id="428564"/>
    <lineage>
        <taxon>Eukaryota</taxon>
        <taxon>Metazoa</taxon>
        <taxon>Ecdysozoa</taxon>
        <taxon>Arthropoda</taxon>
        <taxon>Hexapoda</taxon>
        <taxon>Insecta</taxon>
        <taxon>Pterygota</taxon>
        <taxon>Neoptera</taxon>
        <taxon>Paraneoptera</taxon>
        <taxon>Hemiptera</taxon>
        <taxon>Sternorrhyncha</taxon>
        <taxon>Psylloidea</taxon>
        <taxon>Psyllidae</taxon>
        <taxon>Psyllinae</taxon>
        <taxon>Cacopsylla</taxon>
    </lineage>
</organism>
<dbReference type="EMBL" id="HBUF01341881">
    <property type="protein sequence ID" value="CAG6704704.1"/>
    <property type="molecule type" value="Transcribed_RNA"/>
</dbReference>
<dbReference type="EMBL" id="HBUF01262402">
    <property type="protein sequence ID" value="CAG6683274.1"/>
    <property type="molecule type" value="Transcribed_RNA"/>
</dbReference>
<name>A0A8D8T8D1_9HEMI</name>
<dbReference type="EMBL" id="HBUF01170552">
    <property type="protein sequence ID" value="CAG6652224.1"/>
    <property type="molecule type" value="Transcribed_RNA"/>
</dbReference>
<evidence type="ECO:0000313" key="1">
    <source>
        <dbReference type="EMBL" id="CAG6683274.1"/>
    </source>
</evidence>
<protein>
    <submittedName>
        <fullName evidence="1">Uncharacterized protein</fullName>
    </submittedName>
</protein>
<dbReference type="EMBL" id="HBUF01341880">
    <property type="protein sequence ID" value="CAG6704700.1"/>
    <property type="molecule type" value="Transcribed_RNA"/>
</dbReference>
<dbReference type="EMBL" id="HBUF01170551">
    <property type="protein sequence ID" value="CAG6652221.1"/>
    <property type="molecule type" value="Transcribed_RNA"/>
</dbReference>
<reference evidence="1" key="1">
    <citation type="submission" date="2021-05" db="EMBL/GenBank/DDBJ databases">
        <authorList>
            <person name="Alioto T."/>
            <person name="Alioto T."/>
            <person name="Gomez Garrido J."/>
        </authorList>
    </citation>
    <scope>NUCLEOTIDE SEQUENCE</scope>
</reference>
<proteinExistence type="predicted"/>
<dbReference type="EMBL" id="HBUF01262405">
    <property type="protein sequence ID" value="CAG6683284.1"/>
    <property type="molecule type" value="Transcribed_RNA"/>
</dbReference>
<accession>A0A8D8T8D1</accession>
<dbReference type="EMBL" id="HBUF01603965">
    <property type="protein sequence ID" value="CAG6777006.1"/>
    <property type="molecule type" value="Transcribed_RNA"/>
</dbReference>
<sequence>MTSMIVPVHRDLCSEISSPIHHSFDSSKRNVASTMTVAREAMRTQGRGVGTGRRQNMMTTMMTLSSTSSGSETRRMCSGNSSAARHRSMTFLEFDLVTTVAGRHNYFTMVSTA</sequence>
<dbReference type="AlphaFoldDB" id="A0A8D8T8D1"/>
<dbReference type="EMBL" id="HBUF01603967">
    <property type="protein sequence ID" value="CAG6777009.1"/>
    <property type="molecule type" value="Transcribed_RNA"/>
</dbReference>